<dbReference type="GO" id="GO:0055085">
    <property type="term" value="P:transmembrane transport"/>
    <property type="evidence" value="ECO:0007669"/>
    <property type="project" value="InterPro"/>
</dbReference>
<name>A0A1I1WHU3_9BACT</name>
<feature type="region of interest" description="Disordered" evidence="1">
    <location>
        <begin position="143"/>
        <end position="167"/>
    </location>
</feature>
<proteinExistence type="predicted"/>
<evidence type="ECO:0000256" key="1">
    <source>
        <dbReference type="SAM" id="MobiDB-lite"/>
    </source>
</evidence>
<sequence length="167" mass="19233">MSDEDRDPSSSGVRPTSERVSWGEHVAQLATRFVADSRVHWVAVLVVIAWNVTGPRVADWTAAYEWIEQVVASLSFLMLFLLQRSQNKDTLSLQLKLDELIASNPRASNRVLVAEDISEEELVRMRRHFRLLDRLAREAGEGPLAEENAYRRHEEEQRLQAEQKREP</sequence>
<dbReference type="InterPro" id="IPR007251">
    <property type="entry name" value="Iron_permease_Fet4"/>
</dbReference>
<dbReference type="EMBL" id="FOMX01000006">
    <property type="protein sequence ID" value="SFD94632.1"/>
    <property type="molecule type" value="Genomic_DNA"/>
</dbReference>
<evidence type="ECO:0000313" key="2">
    <source>
        <dbReference type="EMBL" id="SFD94632.1"/>
    </source>
</evidence>
<dbReference type="Proteomes" id="UP000199400">
    <property type="component" value="Unassembled WGS sequence"/>
</dbReference>
<feature type="compositionally biased region" description="Basic and acidic residues" evidence="1">
    <location>
        <begin position="148"/>
        <end position="167"/>
    </location>
</feature>
<evidence type="ECO:0000313" key="3">
    <source>
        <dbReference type="Proteomes" id="UP000199400"/>
    </source>
</evidence>
<dbReference type="Pfam" id="PF04120">
    <property type="entry name" value="Iron_permease"/>
    <property type="match status" value="1"/>
</dbReference>
<protein>
    <submittedName>
        <fullName evidence="2">Low affinity Fe/Cu permease</fullName>
    </submittedName>
</protein>
<keyword evidence="3" id="KW-1185">Reference proteome</keyword>
<dbReference type="AlphaFoldDB" id="A0A1I1WHU3"/>
<accession>A0A1I1WHU3</accession>
<reference evidence="3" key="1">
    <citation type="submission" date="2016-10" db="EMBL/GenBank/DDBJ databases">
        <authorList>
            <person name="Varghese N."/>
            <person name="Submissions S."/>
        </authorList>
    </citation>
    <scope>NUCLEOTIDE SEQUENCE [LARGE SCALE GENOMIC DNA]</scope>
    <source>
        <strain evidence="3">ATCC 25963</strain>
    </source>
</reference>
<gene>
    <name evidence="2" type="ORF">SAMN02745121_02365</name>
</gene>
<organism evidence="2 3">
    <name type="scientific">Nannocystis exedens</name>
    <dbReference type="NCBI Taxonomy" id="54"/>
    <lineage>
        <taxon>Bacteria</taxon>
        <taxon>Pseudomonadati</taxon>
        <taxon>Myxococcota</taxon>
        <taxon>Polyangia</taxon>
        <taxon>Nannocystales</taxon>
        <taxon>Nannocystaceae</taxon>
        <taxon>Nannocystis</taxon>
    </lineage>
</organism>
<dbReference type="RefSeq" id="WP_170135422.1">
    <property type="nucleotide sequence ID" value="NZ_FOMX01000006.1"/>
</dbReference>